<dbReference type="KEGG" id="kal:KALB_349"/>
<name>W5VZN2_9PSEU</name>
<dbReference type="OrthoDB" id="4544430at2"/>
<reference evidence="2 3" key="1">
    <citation type="journal article" date="2014" name="BMC Genomics">
        <title>Complete genome sequence of producer of the glycopeptide antibiotic Aculeximycin Kutzneria albida DSM 43870T, a representative of minor genus of Pseudonocardiaceae.</title>
        <authorList>
            <person name="Rebets Y."/>
            <person name="Tokovenko B."/>
            <person name="Lushchyk I."/>
            <person name="Ruckert C."/>
            <person name="Zaburannyi N."/>
            <person name="Bechthold A."/>
            <person name="Kalinowski J."/>
            <person name="Luzhetskyy A."/>
        </authorList>
    </citation>
    <scope>NUCLEOTIDE SEQUENCE [LARGE SCALE GENOMIC DNA]</scope>
    <source>
        <strain evidence="2">DSM 43870</strain>
    </source>
</reference>
<dbReference type="NCBIfam" id="NF041646">
    <property type="entry name" value="VC0807_fam"/>
    <property type="match status" value="1"/>
</dbReference>
<feature type="transmembrane region" description="Helical" evidence="1">
    <location>
        <begin position="73"/>
        <end position="91"/>
    </location>
</feature>
<keyword evidence="3" id="KW-1185">Reference proteome</keyword>
<dbReference type="STRING" id="1449976.KALB_349"/>
<feature type="transmembrane region" description="Helical" evidence="1">
    <location>
        <begin position="186"/>
        <end position="204"/>
    </location>
</feature>
<evidence type="ECO:0000256" key="1">
    <source>
        <dbReference type="SAM" id="Phobius"/>
    </source>
</evidence>
<dbReference type="RefSeq" id="WP_025354007.1">
    <property type="nucleotide sequence ID" value="NZ_CP007155.1"/>
</dbReference>
<feature type="transmembrane region" description="Helical" evidence="1">
    <location>
        <begin position="156"/>
        <end position="180"/>
    </location>
</feature>
<evidence type="ECO:0000313" key="2">
    <source>
        <dbReference type="EMBL" id="AHH93726.1"/>
    </source>
</evidence>
<dbReference type="eggNOG" id="ENOG5032Y5U">
    <property type="taxonomic scope" value="Bacteria"/>
</dbReference>
<accession>W5VZN2</accession>
<feature type="transmembrane region" description="Helical" evidence="1">
    <location>
        <begin position="45"/>
        <end position="66"/>
    </location>
</feature>
<dbReference type="HOGENOM" id="CLU_082059_2_0_11"/>
<feature type="transmembrane region" description="Helical" evidence="1">
    <location>
        <begin position="103"/>
        <end position="120"/>
    </location>
</feature>
<organism evidence="2 3">
    <name type="scientific">Kutzneria albida DSM 43870</name>
    <dbReference type="NCBI Taxonomy" id="1449976"/>
    <lineage>
        <taxon>Bacteria</taxon>
        <taxon>Bacillati</taxon>
        <taxon>Actinomycetota</taxon>
        <taxon>Actinomycetes</taxon>
        <taxon>Pseudonocardiales</taxon>
        <taxon>Pseudonocardiaceae</taxon>
        <taxon>Kutzneria</taxon>
    </lineage>
</organism>
<keyword evidence="1" id="KW-0472">Membrane</keyword>
<dbReference type="EMBL" id="CP007155">
    <property type="protein sequence ID" value="AHH93726.1"/>
    <property type="molecule type" value="Genomic_DNA"/>
</dbReference>
<sequence length="221" mass="23370">MTTTKLPVSDQTEERRAALRGLLPLVVDILLPLGAYYLLSNLGVPTIWALALSGLIPAGRTIWSFLRNGAPDRLALVVLVFTVVGIPISLLTGSPQFMLAKESVGILPLGLLVIGAGLRGKPMMAAAVKPFLAGSSAKAAAWEHLLATSPEFRGHLVTASTVWGVGMVLEFFARLAVIYLLPFDTAVWATNIPLIAMIVLCNVAQRPAVARAAAMLGQHTA</sequence>
<feature type="transmembrane region" description="Helical" evidence="1">
    <location>
        <begin position="21"/>
        <end position="39"/>
    </location>
</feature>
<gene>
    <name evidence="2" type="ORF">KALB_349</name>
</gene>
<proteinExistence type="predicted"/>
<evidence type="ECO:0000313" key="3">
    <source>
        <dbReference type="Proteomes" id="UP000019225"/>
    </source>
</evidence>
<protein>
    <submittedName>
        <fullName evidence="2">Putative membrane protein</fullName>
    </submittedName>
</protein>
<dbReference type="AlphaFoldDB" id="W5VZN2"/>
<dbReference type="Proteomes" id="UP000019225">
    <property type="component" value="Chromosome"/>
</dbReference>
<keyword evidence="1" id="KW-0812">Transmembrane</keyword>
<keyword evidence="1" id="KW-1133">Transmembrane helix</keyword>